<organism evidence="1">
    <name type="scientific">Nothobranchius furzeri</name>
    <name type="common">Turquoise killifish</name>
    <dbReference type="NCBI Taxonomy" id="105023"/>
    <lineage>
        <taxon>Eukaryota</taxon>
        <taxon>Metazoa</taxon>
        <taxon>Chordata</taxon>
        <taxon>Craniata</taxon>
        <taxon>Vertebrata</taxon>
        <taxon>Euteleostomi</taxon>
        <taxon>Actinopterygii</taxon>
        <taxon>Neopterygii</taxon>
        <taxon>Teleostei</taxon>
        <taxon>Neoteleostei</taxon>
        <taxon>Acanthomorphata</taxon>
        <taxon>Ovalentaria</taxon>
        <taxon>Atherinomorphae</taxon>
        <taxon>Cyprinodontiformes</taxon>
        <taxon>Nothobranchiidae</taxon>
        <taxon>Nothobranchius</taxon>
    </lineage>
</organism>
<reference evidence="1" key="1">
    <citation type="submission" date="2016-05" db="EMBL/GenBank/DDBJ databases">
        <authorList>
            <person name="Lavstsen T."/>
            <person name="Jespersen J.S."/>
        </authorList>
    </citation>
    <scope>NUCLEOTIDE SEQUENCE</scope>
    <source>
        <tissue evidence="1">Brain</tissue>
    </source>
</reference>
<protein>
    <submittedName>
        <fullName evidence="1">Ferrochelatase</fullName>
    </submittedName>
</protein>
<dbReference type="EMBL" id="HADY01015004">
    <property type="protein sequence ID" value="SBP53489.1"/>
    <property type="molecule type" value="Transcribed_RNA"/>
</dbReference>
<evidence type="ECO:0000313" key="1">
    <source>
        <dbReference type="EMBL" id="SBP53489.1"/>
    </source>
</evidence>
<accession>A0A1A8AEI6</accession>
<reference evidence="1" key="2">
    <citation type="submission" date="2016-06" db="EMBL/GenBank/DDBJ databases">
        <title>The genome of a short-lived fish provides insights into sex chromosome evolution and the genetic control of aging.</title>
        <authorList>
            <person name="Reichwald K."/>
            <person name="Felder M."/>
            <person name="Petzold A."/>
            <person name="Koch P."/>
            <person name="Groth M."/>
            <person name="Platzer M."/>
        </authorList>
    </citation>
    <scope>NUCLEOTIDE SEQUENCE</scope>
    <source>
        <tissue evidence="1">Brain</tissue>
    </source>
</reference>
<dbReference type="AlphaFoldDB" id="A0A1A8AEI6"/>
<feature type="non-terminal residue" evidence="1">
    <location>
        <position position="95"/>
    </location>
</feature>
<gene>
    <name evidence="1" type="primary">FECH</name>
</gene>
<feature type="non-terminal residue" evidence="1">
    <location>
        <position position="1"/>
    </location>
</feature>
<name>A0A1A8AEI6_NOTFU</name>
<sequence>VFKCVDVFILEVFCFTPLCWIVSLNCFCIHLRTWCQSHVSSFRIKYKKCLVWFQLLCSHESRINAIRDFDSRWPTQVINICKQRNVFKSGLQVLG</sequence>
<proteinExistence type="predicted"/>